<gene>
    <name evidence="1" type="ORF">V9T40_007513</name>
</gene>
<protein>
    <submittedName>
        <fullName evidence="1">Uncharacterized protein</fullName>
    </submittedName>
</protein>
<dbReference type="EMBL" id="JBBCAQ010000020">
    <property type="protein sequence ID" value="KAK7592761.1"/>
    <property type="molecule type" value="Genomic_DNA"/>
</dbReference>
<evidence type="ECO:0000313" key="2">
    <source>
        <dbReference type="Proteomes" id="UP001367676"/>
    </source>
</evidence>
<keyword evidence="2" id="KW-1185">Reference proteome</keyword>
<dbReference type="AlphaFoldDB" id="A0AAN9TH71"/>
<reference evidence="1 2" key="1">
    <citation type="submission" date="2024-03" db="EMBL/GenBank/DDBJ databases">
        <title>Adaptation during the transition from Ophiocordyceps entomopathogen to insect associate is accompanied by gene loss and intensified selection.</title>
        <authorList>
            <person name="Ward C.M."/>
            <person name="Onetto C.A."/>
            <person name="Borneman A.R."/>
        </authorList>
    </citation>
    <scope>NUCLEOTIDE SEQUENCE [LARGE SCALE GENOMIC DNA]</scope>
    <source>
        <strain evidence="1">AWRI1</strain>
        <tissue evidence="1">Single Adult Female</tissue>
    </source>
</reference>
<proteinExistence type="predicted"/>
<dbReference type="Proteomes" id="UP001367676">
    <property type="component" value="Unassembled WGS sequence"/>
</dbReference>
<name>A0AAN9TH71_9HEMI</name>
<evidence type="ECO:0000313" key="1">
    <source>
        <dbReference type="EMBL" id="KAK7592761.1"/>
    </source>
</evidence>
<organism evidence="1 2">
    <name type="scientific">Parthenolecanium corni</name>
    <dbReference type="NCBI Taxonomy" id="536013"/>
    <lineage>
        <taxon>Eukaryota</taxon>
        <taxon>Metazoa</taxon>
        <taxon>Ecdysozoa</taxon>
        <taxon>Arthropoda</taxon>
        <taxon>Hexapoda</taxon>
        <taxon>Insecta</taxon>
        <taxon>Pterygota</taxon>
        <taxon>Neoptera</taxon>
        <taxon>Paraneoptera</taxon>
        <taxon>Hemiptera</taxon>
        <taxon>Sternorrhyncha</taxon>
        <taxon>Coccoidea</taxon>
        <taxon>Coccidae</taxon>
        <taxon>Parthenolecanium</taxon>
    </lineage>
</organism>
<sequence>MAYGWSEGLKVTTTRQFQSTVWTVVRAELAGRWQRILLYLSNDLGGSEMRPECSIVASRRVASCFRRLVSELSSTSEKNRDKISRRHAESLSVAYTYIQLRVVTTTNICQRCWRNNSPPLSKPPCFERCCDAAMLSARGLVLASRICKSHVRVFTNLAQLPAAAVTRFVSSSTDHDSMAYPSMTRQLVAWVTASAATAAAASSSAGSLRLARKRGRLSARPASGWKRSGVGNGAVAAIVL</sequence>
<accession>A0AAN9TH71</accession>
<comment type="caution">
    <text evidence="1">The sequence shown here is derived from an EMBL/GenBank/DDBJ whole genome shotgun (WGS) entry which is preliminary data.</text>
</comment>